<sequence length="39" mass="4839">DEAILDSPRKFYYYLFFDVILRILIVWTYVRISAQPRRT</sequence>
<name>A0AAE1BND8_PETCI</name>
<proteinExistence type="predicted"/>
<gene>
    <name evidence="2" type="ORF">Pcinc_040088</name>
</gene>
<dbReference type="Proteomes" id="UP001286313">
    <property type="component" value="Unassembled WGS sequence"/>
</dbReference>
<dbReference type="AlphaFoldDB" id="A0AAE1BND8"/>
<feature type="transmembrane region" description="Helical" evidence="1">
    <location>
        <begin position="12"/>
        <end position="30"/>
    </location>
</feature>
<keyword evidence="1" id="KW-0812">Transmembrane</keyword>
<comment type="caution">
    <text evidence="2">The sequence shown here is derived from an EMBL/GenBank/DDBJ whole genome shotgun (WGS) entry which is preliminary data.</text>
</comment>
<evidence type="ECO:0000313" key="2">
    <source>
        <dbReference type="EMBL" id="KAK3853367.1"/>
    </source>
</evidence>
<evidence type="ECO:0000256" key="1">
    <source>
        <dbReference type="SAM" id="Phobius"/>
    </source>
</evidence>
<reference evidence="2" key="1">
    <citation type="submission" date="2023-10" db="EMBL/GenBank/DDBJ databases">
        <title>Genome assemblies of two species of porcelain crab, Petrolisthes cinctipes and Petrolisthes manimaculis (Anomura: Porcellanidae).</title>
        <authorList>
            <person name="Angst P."/>
        </authorList>
    </citation>
    <scope>NUCLEOTIDE SEQUENCE</scope>
    <source>
        <strain evidence="2">PB745_01</strain>
        <tissue evidence="2">Gill</tissue>
    </source>
</reference>
<organism evidence="2 3">
    <name type="scientific">Petrolisthes cinctipes</name>
    <name type="common">Flat porcelain crab</name>
    <dbReference type="NCBI Taxonomy" id="88211"/>
    <lineage>
        <taxon>Eukaryota</taxon>
        <taxon>Metazoa</taxon>
        <taxon>Ecdysozoa</taxon>
        <taxon>Arthropoda</taxon>
        <taxon>Crustacea</taxon>
        <taxon>Multicrustacea</taxon>
        <taxon>Malacostraca</taxon>
        <taxon>Eumalacostraca</taxon>
        <taxon>Eucarida</taxon>
        <taxon>Decapoda</taxon>
        <taxon>Pleocyemata</taxon>
        <taxon>Anomura</taxon>
        <taxon>Galatheoidea</taxon>
        <taxon>Porcellanidae</taxon>
        <taxon>Petrolisthes</taxon>
    </lineage>
</organism>
<keyword evidence="1" id="KW-0472">Membrane</keyword>
<keyword evidence="3" id="KW-1185">Reference proteome</keyword>
<keyword evidence="1" id="KW-1133">Transmembrane helix</keyword>
<protein>
    <submittedName>
        <fullName evidence="2">Uncharacterized protein</fullName>
    </submittedName>
</protein>
<feature type="non-terminal residue" evidence="2">
    <location>
        <position position="1"/>
    </location>
</feature>
<accession>A0AAE1BND8</accession>
<evidence type="ECO:0000313" key="3">
    <source>
        <dbReference type="Proteomes" id="UP001286313"/>
    </source>
</evidence>
<dbReference type="EMBL" id="JAWQEG010006987">
    <property type="protein sequence ID" value="KAK3853367.1"/>
    <property type="molecule type" value="Genomic_DNA"/>
</dbReference>